<feature type="transmembrane region" description="Helical" evidence="1">
    <location>
        <begin position="52"/>
        <end position="70"/>
    </location>
</feature>
<dbReference type="Proteomes" id="UP000215896">
    <property type="component" value="Unassembled WGS sequence"/>
</dbReference>
<protein>
    <submittedName>
        <fullName evidence="2">ECF transporter S component</fullName>
    </submittedName>
</protein>
<evidence type="ECO:0000313" key="2">
    <source>
        <dbReference type="EMBL" id="OYO17723.1"/>
    </source>
</evidence>
<keyword evidence="1" id="KW-1133">Transmembrane helix</keyword>
<keyword evidence="1" id="KW-0812">Transmembrane</keyword>
<feature type="transmembrane region" description="Helical" evidence="1">
    <location>
        <begin position="233"/>
        <end position="251"/>
    </location>
</feature>
<feature type="transmembrane region" description="Helical" evidence="1">
    <location>
        <begin position="107"/>
        <end position="130"/>
    </location>
</feature>
<dbReference type="GO" id="GO:0022857">
    <property type="term" value="F:transmembrane transporter activity"/>
    <property type="evidence" value="ECO:0007669"/>
    <property type="project" value="InterPro"/>
</dbReference>
<comment type="caution">
    <text evidence="2">The sequence shown here is derived from an EMBL/GenBank/DDBJ whole genome shotgun (WGS) entry which is preliminary data.</text>
</comment>
<dbReference type="InterPro" id="IPR017196">
    <property type="entry name" value="ECF_substrate-spec_UCP037395"/>
</dbReference>
<dbReference type="PIRSF" id="PIRSF037395">
    <property type="entry name" value="UCP037395_ABCper"/>
    <property type="match status" value="1"/>
</dbReference>
<evidence type="ECO:0000256" key="1">
    <source>
        <dbReference type="SAM" id="Phobius"/>
    </source>
</evidence>
<sequence>MSPRSIIPVGPRSLAVLIAASVVGLLAFTWPLVVPIEQTGARAISHSKDAPWLFVLILPLLAGVVLAQVAEGGMDAKVVALLGMLTAVIAGLRAISPGTAGLEPGFFVLLLAGYAFGPGFGFVLGALGMFAGGLITGGIGPWLPFQMFANAWVGAFGGLLPGRRRDEPTRLQIGWLALAALVAGLAYGIVMNMWFWPFANFESALTFRPGDDLASNAVRYARFWVVTSLGWDLPRGIVSALLVLAFGRPLLRAFARVSRKAAFGAVGEFGAPRGSGTTGTP</sequence>
<organism evidence="2 3">
    <name type="scientific">Enemella evansiae</name>
    <dbReference type="NCBI Taxonomy" id="2016499"/>
    <lineage>
        <taxon>Bacteria</taxon>
        <taxon>Bacillati</taxon>
        <taxon>Actinomycetota</taxon>
        <taxon>Actinomycetes</taxon>
        <taxon>Propionibacteriales</taxon>
        <taxon>Propionibacteriaceae</taxon>
        <taxon>Enemella</taxon>
    </lineage>
</organism>
<feature type="transmembrane region" description="Helical" evidence="1">
    <location>
        <begin position="142"/>
        <end position="161"/>
    </location>
</feature>
<feature type="transmembrane region" description="Helical" evidence="1">
    <location>
        <begin position="12"/>
        <end position="32"/>
    </location>
</feature>
<dbReference type="Pfam" id="PF12822">
    <property type="entry name" value="ECF_trnsprt"/>
    <property type="match status" value="1"/>
</dbReference>
<accession>A0A255GTC1</accession>
<dbReference type="AlphaFoldDB" id="A0A255GTC1"/>
<feature type="transmembrane region" description="Helical" evidence="1">
    <location>
        <begin position="173"/>
        <end position="196"/>
    </location>
</feature>
<dbReference type="InterPro" id="IPR024529">
    <property type="entry name" value="ECF_trnsprt_substrate-spec"/>
</dbReference>
<keyword evidence="3" id="KW-1185">Reference proteome</keyword>
<proteinExistence type="predicted"/>
<feature type="transmembrane region" description="Helical" evidence="1">
    <location>
        <begin position="76"/>
        <end position="95"/>
    </location>
</feature>
<reference evidence="2 3" key="1">
    <citation type="submission" date="2017-07" db="EMBL/GenBank/DDBJ databases">
        <title>Draft whole genome sequences of clinical Proprionibacteriaceae strains.</title>
        <authorList>
            <person name="Bernier A.-M."/>
            <person name="Bernard K."/>
            <person name="Domingo M.-C."/>
        </authorList>
    </citation>
    <scope>NUCLEOTIDE SEQUENCE [LARGE SCALE GENOMIC DNA]</scope>
    <source>
        <strain evidence="2 3">NML 030167</strain>
    </source>
</reference>
<keyword evidence="1" id="KW-0472">Membrane</keyword>
<dbReference type="EMBL" id="NMVO01000001">
    <property type="protein sequence ID" value="OYO17723.1"/>
    <property type="molecule type" value="Genomic_DNA"/>
</dbReference>
<name>A0A255GTC1_9ACTN</name>
<gene>
    <name evidence="2" type="ORF">CGZ94_02235</name>
</gene>
<dbReference type="OrthoDB" id="5185518at2"/>
<dbReference type="RefSeq" id="WP_094402613.1">
    <property type="nucleotide sequence ID" value="NZ_NMVL01000022.1"/>
</dbReference>
<evidence type="ECO:0000313" key="3">
    <source>
        <dbReference type="Proteomes" id="UP000215896"/>
    </source>
</evidence>
<dbReference type="Gene3D" id="1.10.1760.20">
    <property type="match status" value="1"/>
</dbReference>